<comment type="similarity">
    <text evidence="1">Belongs to the gamma-glutamyltransferase family.</text>
</comment>
<evidence type="ECO:0000256" key="1">
    <source>
        <dbReference type="ARBA" id="ARBA00009381"/>
    </source>
</evidence>
<dbReference type="AlphaFoldDB" id="U3GVD7"/>
<reference evidence="5 6" key="1">
    <citation type="journal article" date="2013" name="Genome Announc.">
        <title>Whole-Genome Sequence of the Clinical Strain Corynebacterium argentoratense DSM 44202, Isolated from a Human Throat Specimen.</title>
        <authorList>
            <person name="Bomholt C."/>
            <person name="Glaub A."/>
            <person name="Gravermann K."/>
            <person name="Albersmeier A."/>
            <person name="Brinkrolf K."/>
            <person name="Ruckert C."/>
            <person name="Tauch A."/>
        </authorList>
    </citation>
    <scope>NUCLEOTIDE SEQUENCE [LARGE SCALE GENOMIC DNA]</scope>
    <source>
        <strain evidence="5">DSM 44202</strain>
    </source>
</reference>
<dbReference type="RefSeq" id="WP_020975557.1">
    <property type="nucleotide sequence ID" value="NC_022198.1"/>
</dbReference>
<dbReference type="InterPro" id="IPR029055">
    <property type="entry name" value="Ntn_hydrolases_N"/>
</dbReference>
<evidence type="ECO:0000313" key="6">
    <source>
        <dbReference type="Proteomes" id="UP000016943"/>
    </source>
</evidence>
<evidence type="ECO:0008006" key="7">
    <source>
        <dbReference type="Google" id="ProtNLM"/>
    </source>
</evidence>
<dbReference type="Gene3D" id="1.10.246.130">
    <property type="match status" value="1"/>
</dbReference>
<dbReference type="PANTHER" id="PTHR43199:SF1">
    <property type="entry name" value="GLUTATHIONE HYDROLASE PROENZYME"/>
    <property type="match status" value="1"/>
</dbReference>
<evidence type="ECO:0000256" key="4">
    <source>
        <dbReference type="ARBA" id="ARBA00023145"/>
    </source>
</evidence>
<dbReference type="GO" id="GO:0016787">
    <property type="term" value="F:hydrolase activity"/>
    <property type="evidence" value="ECO:0007669"/>
    <property type="project" value="UniProtKB-KW"/>
</dbReference>
<dbReference type="PANTHER" id="PTHR43199">
    <property type="entry name" value="GLUTATHIONE HYDROLASE"/>
    <property type="match status" value="1"/>
</dbReference>
<keyword evidence="2" id="KW-0808">Transferase</keyword>
<sequence>MNQPHLDLHTSPEIYTGYRAGLQDVQVPRGHGVVMTANQYATDAAARILELGGSAADAAISAQLVLGLVEPQSSGLGGGLYATVHNSTGPTVLNYAIDGREIGPLALNDPAVMLELCTGDPRGRMVSAGVPGVVSALALLHAREGVLAWHVLFEDPIRLAEEGFKVSDRLARSVAHFAEGLKSNDAAYAYLFPGGKPVAEGDVLRNPDYAQTLRELAGLESMNAVQTFYSGHLACKIALETGGHISLASLQSYGATAGETLAYEYQPGGGDGVTYRMLSPGRSAAGASTIFATLETLRGHVPSLPIDADGVHSIAEAERLAYADCDAIMGGWLWLSEQEKLFDSGYIARRRQLISDRPAGLALPGDPLGTGAAQATPHQDEHGTTHFQIVDAAGRAVAVTSSVEAAFGNFHMVGGFFLNNQLSDFTRTLTPELRQRLQDAVDAQNVQLATDIAEAHPNYPAAGRRPRSSMAPMMVLGEDKRPVAVLGSPGGGVIIQYMVKALLALFEWGLSPQQACNMGNFGAFNNGQTWFGKDTIHPASDAASLVEEMETRRAELARELEQRGHIVADYPLASGLAILQRTDDGGWMAGIDPRREGAIRVVP</sequence>
<dbReference type="InterPro" id="IPR051792">
    <property type="entry name" value="GGT_bact"/>
</dbReference>
<accession>U3GVD7</accession>
<dbReference type="InterPro" id="IPR043137">
    <property type="entry name" value="GGT_ssub_C"/>
</dbReference>
<dbReference type="GO" id="GO:0016740">
    <property type="term" value="F:transferase activity"/>
    <property type="evidence" value="ECO:0007669"/>
    <property type="project" value="UniProtKB-KW"/>
</dbReference>
<evidence type="ECO:0000256" key="3">
    <source>
        <dbReference type="ARBA" id="ARBA00022801"/>
    </source>
</evidence>
<dbReference type="STRING" id="1348662.CARG_01210"/>
<dbReference type="OrthoDB" id="9781342at2"/>
<dbReference type="HOGENOM" id="CLU_014813_0_1_11"/>
<dbReference type="Pfam" id="PF01019">
    <property type="entry name" value="G_glu_transpept"/>
    <property type="match status" value="1"/>
</dbReference>
<dbReference type="SUPFAM" id="SSF56235">
    <property type="entry name" value="N-terminal nucleophile aminohydrolases (Ntn hydrolases)"/>
    <property type="match status" value="1"/>
</dbReference>
<organism evidence="5 6">
    <name type="scientific">Corynebacterium argentoratense DSM 44202</name>
    <dbReference type="NCBI Taxonomy" id="1348662"/>
    <lineage>
        <taxon>Bacteria</taxon>
        <taxon>Bacillati</taxon>
        <taxon>Actinomycetota</taxon>
        <taxon>Actinomycetes</taxon>
        <taxon>Mycobacteriales</taxon>
        <taxon>Corynebacteriaceae</taxon>
        <taxon>Corynebacterium</taxon>
    </lineage>
</organism>
<dbReference type="eggNOG" id="COG0405">
    <property type="taxonomic scope" value="Bacteria"/>
</dbReference>
<dbReference type="PATRIC" id="fig|1348662.3.peg.232"/>
<protein>
    <recommendedName>
        <fullName evidence="7">Gamma-glutamyltransferase</fullName>
    </recommendedName>
</protein>
<dbReference type="Gene3D" id="3.60.20.40">
    <property type="match status" value="1"/>
</dbReference>
<dbReference type="GeneID" id="78249115"/>
<dbReference type="EMBL" id="CP006365">
    <property type="protein sequence ID" value="AGU14433.1"/>
    <property type="molecule type" value="Genomic_DNA"/>
</dbReference>
<dbReference type="PRINTS" id="PR01210">
    <property type="entry name" value="GGTRANSPTASE"/>
</dbReference>
<dbReference type="InterPro" id="IPR043138">
    <property type="entry name" value="GGT_lsub"/>
</dbReference>
<dbReference type="Proteomes" id="UP000016943">
    <property type="component" value="Chromosome"/>
</dbReference>
<proteinExistence type="inferred from homology"/>
<dbReference type="KEGG" id="caz:CARG_01210"/>
<keyword evidence="3" id="KW-0378">Hydrolase</keyword>
<gene>
    <name evidence="5" type="ORF">CARG_01210</name>
</gene>
<keyword evidence="6" id="KW-1185">Reference proteome</keyword>
<keyword evidence="4" id="KW-0865">Zymogen</keyword>
<name>U3GVD7_9CORY</name>
<evidence type="ECO:0000313" key="5">
    <source>
        <dbReference type="EMBL" id="AGU14433.1"/>
    </source>
</evidence>
<evidence type="ECO:0000256" key="2">
    <source>
        <dbReference type="ARBA" id="ARBA00022679"/>
    </source>
</evidence>